<dbReference type="PATRIC" id="fig|1360.96.peg.2259"/>
<sequence>MKYFVTSLSPSKNMGTMNWQTMILDKHRVEDSYWENAKLELSKEVEWVTQSELYKKAKRNDGSGDDIILSLPVSITLETIKSDFPNANVWVYK</sequence>
<dbReference type="Proteomes" id="UP000663169">
    <property type="component" value="Chromosome"/>
</dbReference>
<evidence type="ECO:0000313" key="4">
    <source>
        <dbReference type="Proteomes" id="UP000031847"/>
    </source>
</evidence>
<dbReference type="EMBL" id="BBSI01000042">
    <property type="protein sequence ID" value="GAM81815.1"/>
    <property type="molecule type" value="Genomic_DNA"/>
</dbReference>
<reference evidence="1" key="4">
    <citation type="submission" date="2023-09" db="EMBL/GenBank/DDBJ databases">
        <title>Complete Genomes and Methylome analysis of Lactococcus lactis subs lactis strains.</title>
        <authorList>
            <person name="Fomenkov A."/>
            <person name="McDonnell B."/>
            <person name="Sun L."/>
            <person name="Van Sinderen D."/>
            <person name="Roberts R.J."/>
        </authorList>
    </citation>
    <scope>NUCLEOTIDE SEQUENCE</scope>
    <source>
        <strain evidence="1">229</strain>
    </source>
</reference>
<reference evidence="2 4" key="1">
    <citation type="submission" date="2015-01" db="EMBL/GenBank/DDBJ databases">
        <title>Lactococcus lactis subsp.lactis JCM 5805 whole genome shotgun sequence.</title>
        <authorList>
            <person name="Fujii T."/>
            <person name="Tomita Y."/>
            <person name="Ikushima S."/>
            <person name="Fujiwara D."/>
        </authorList>
    </citation>
    <scope>NUCLEOTIDE SEQUENCE [LARGE SCALE GENOMIC DNA]</scope>
    <source>
        <strain evidence="2 4">JCM 5805</strain>
    </source>
</reference>
<dbReference type="Proteomes" id="UP000031847">
    <property type="component" value="Unassembled WGS sequence"/>
</dbReference>
<dbReference type="AlphaFoldDB" id="A0A0B8QP10"/>
<dbReference type="EMBL" id="CP090823">
    <property type="protein sequence ID" value="ARD94983.1"/>
    <property type="molecule type" value="Genomic_DNA"/>
</dbReference>
<dbReference type="RefSeq" id="WP_010905098.1">
    <property type="nucleotide sequence ID" value="NZ_BAABQR010000011.1"/>
</dbReference>
<proteinExistence type="predicted"/>
<evidence type="ECO:0000313" key="1">
    <source>
        <dbReference type="EMBL" id="ARD94983.1"/>
    </source>
</evidence>
<dbReference type="EMBL" id="CP031926">
    <property type="protein sequence ID" value="QRZ33760.1"/>
    <property type="molecule type" value="Genomic_DNA"/>
</dbReference>
<dbReference type="Proteomes" id="UP001055586">
    <property type="component" value="Chromosome"/>
</dbReference>
<organism evidence="2 4">
    <name type="scientific">Lactococcus lactis subsp. lactis</name>
    <name type="common">Streptococcus lactis</name>
    <dbReference type="NCBI Taxonomy" id="1360"/>
    <lineage>
        <taxon>Bacteria</taxon>
        <taxon>Bacillati</taxon>
        <taxon>Bacillota</taxon>
        <taxon>Bacilli</taxon>
        <taxon>Lactobacillales</taxon>
        <taxon>Streptococcaceae</taxon>
        <taxon>Lactococcus</taxon>
    </lineage>
</organism>
<reference evidence="3" key="3">
    <citation type="submission" date="2023-04" db="EMBL/GenBank/DDBJ databases">
        <authorList>
            <person name="McDonnell B."/>
        </authorList>
    </citation>
    <scope>NUCLEOTIDE SEQUENCE</scope>
    <source>
        <strain evidence="3">223</strain>
    </source>
</reference>
<gene>
    <name evidence="2" type="ORF">JCM5805K_2939</name>
    <name evidence="3" type="ORF">LL223_0089</name>
    <name evidence="1" type="ORF">LL229_0091</name>
</gene>
<reference evidence="3" key="2">
    <citation type="journal article" date="2020" name="Mol. Microbiol.">
        <title>The CWPS Rubik's cube: Linking diversity of cell wall polysaccharide structures with the encoded biosynthetic machinery of selected Lactococcus lactis strains.</title>
        <authorList>
            <person name="Mahony J."/>
            <person name="Frantzen C."/>
            <person name="Vinogradov E."/>
            <person name="Sadovskaya I."/>
            <person name="Theodorou I."/>
            <person name="Kelleher P."/>
            <person name="Chapot-Chartier M.P."/>
            <person name="Cambillau C."/>
            <person name="Holo H."/>
            <person name="van Sinderen D."/>
        </authorList>
    </citation>
    <scope>NUCLEOTIDE SEQUENCE</scope>
    <source>
        <strain evidence="3">223</strain>
    </source>
</reference>
<protein>
    <submittedName>
        <fullName evidence="2">Predicted signaling protein consisting of a modified GGDEF domain and a DHH domain</fullName>
    </submittedName>
</protein>
<accession>A0A0B8QP10</accession>
<evidence type="ECO:0000313" key="2">
    <source>
        <dbReference type="EMBL" id="GAM81815.1"/>
    </source>
</evidence>
<evidence type="ECO:0000313" key="3">
    <source>
        <dbReference type="EMBL" id="QRZ33760.1"/>
    </source>
</evidence>
<name>A0A0B8QP10_LACLL</name>